<dbReference type="EMBL" id="JAEFCI010002741">
    <property type="protein sequence ID" value="KAG5462029.1"/>
    <property type="molecule type" value="Genomic_DNA"/>
</dbReference>
<evidence type="ECO:0000256" key="2">
    <source>
        <dbReference type="SAM" id="MobiDB-lite"/>
    </source>
</evidence>
<dbReference type="Proteomes" id="UP000673691">
    <property type="component" value="Unassembled WGS sequence"/>
</dbReference>
<dbReference type="AlphaFoldDB" id="A0A8H7ZYZ0"/>
<dbReference type="GO" id="GO:0016020">
    <property type="term" value="C:membrane"/>
    <property type="evidence" value="ECO:0007669"/>
    <property type="project" value="UniProtKB-SubCell"/>
</dbReference>
<feature type="transmembrane region" description="Helical" evidence="3">
    <location>
        <begin position="194"/>
        <end position="217"/>
    </location>
</feature>
<gene>
    <name evidence="4" type="ORF">BJ554DRAFT_5688</name>
</gene>
<keyword evidence="3" id="KW-0472">Membrane</keyword>
<dbReference type="Gene3D" id="1.20.1250.20">
    <property type="entry name" value="MFS general substrate transporter like domains"/>
    <property type="match status" value="1"/>
</dbReference>
<dbReference type="Pfam" id="PF07690">
    <property type="entry name" value="MFS_1"/>
    <property type="match status" value="1"/>
</dbReference>
<keyword evidence="3" id="KW-0812">Transmembrane</keyword>
<keyword evidence="3" id="KW-1133">Transmembrane helix</keyword>
<feature type="transmembrane region" description="Helical" evidence="3">
    <location>
        <begin position="250"/>
        <end position="269"/>
    </location>
</feature>
<sequence length="343" mass="35948">MGGSSHSDAQAGASPGSPAAGANGRRSVEAQVPAGAARGDPVRRDGSVKTLFGIFAVKEHVTRANVVGLHLSVLFTITFLVFTSSMSAFILSDLIDKTDGLGDNAGSISFYDEIIGMLFVVVWGGLSGRVGRRIVYTIGFTIMGVAIVLYTVAKTAYPEYLLYRLLFAIGGAASSSMMTAVLSDYAPSHGSGKLTGTIGLCSGVGALVGEVALLPSIRVPHDPVFVLLPMPATLSARDASVSLAPGLRTTHYICGGLALVVAIGIWFLLRPSALARTRARQYFGEQNATSFYVSARGGLLEGGRNWRVGLSYAGGLVARGDSVVVSLFMPLWVNHWHITQGPN</sequence>
<comment type="subcellular location">
    <subcellularLocation>
        <location evidence="1">Membrane</location>
        <topology evidence="1">Multi-pass membrane protein</topology>
    </subcellularLocation>
</comment>
<feature type="region of interest" description="Disordered" evidence="2">
    <location>
        <begin position="1"/>
        <end position="41"/>
    </location>
</feature>
<dbReference type="InterPro" id="IPR036259">
    <property type="entry name" value="MFS_trans_sf"/>
</dbReference>
<evidence type="ECO:0000256" key="3">
    <source>
        <dbReference type="SAM" id="Phobius"/>
    </source>
</evidence>
<dbReference type="GO" id="GO:0022857">
    <property type="term" value="F:transmembrane transporter activity"/>
    <property type="evidence" value="ECO:0007669"/>
    <property type="project" value="InterPro"/>
</dbReference>
<proteinExistence type="predicted"/>
<feature type="transmembrane region" description="Helical" evidence="3">
    <location>
        <begin position="110"/>
        <end position="127"/>
    </location>
</feature>
<comment type="caution">
    <text evidence="4">The sequence shown here is derived from an EMBL/GenBank/DDBJ whole genome shotgun (WGS) entry which is preliminary data.</text>
</comment>
<reference evidence="4 5" key="1">
    <citation type="journal article" name="Sci. Rep.">
        <title>Genome-scale phylogenetic analyses confirm Olpidium as the closest living zoosporic fungus to the non-flagellated, terrestrial fungi.</title>
        <authorList>
            <person name="Chang Y."/>
            <person name="Rochon D."/>
            <person name="Sekimoto S."/>
            <person name="Wang Y."/>
            <person name="Chovatia M."/>
            <person name="Sandor L."/>
            <person name="Salamov A."/>
            <person name="Grigoriev I.V."/>
            <person name="Stajich J.E."/>
            <person name="Spatafora J.W."/>
        </authorList>
    </citation>
    <scope>NUCLEOTIDE SEQUENCE [LARGE SCALE GENOMIC DNA]</scope>
    <source>
        <strain evidence="4">S191</strain>
    </source>
</reference>
<protein>
    <recommendedName>
        <fullName evidence="6">Major facilitator superfamily (MFS) profile domain-containing protein</fullName>
    </recommendedName>
</protein>
<feature type="transmembrane region" description="Helical" evidence="3">
    <location>
        <begin position="165"/>
        <end position="182"/>
    </location>
</feature>
<dbReference type="PANTHER" id="PTHR23524:SF1">
    <property type="entry name" value="MRH DOMAIN-CONTAINING PROTEIN-RELATED"/>
    <property type="match status" value="1"/>
</dbReference>
<evidence type="ECO:0008006" key="6">
    <source>
        <dbReference type="Google" id="ProtNLM"/>
    </source>
</evidence>
<dbReference type="OrthoDB" id="18110at2759"/>
<feature type="transmembrane region" description="Helical" evidence="3">
    <location>
        <begin position="134"/>
        <end position="153"/>
    </location>
</feature>
<keyword evidence="5" id="KW-1185">Reference proteome</keyword>
<dbReference type="SUPFAM" id="SSF103473">
    <property type="entry name" value="MFS general substrate transporter"/>
    <property type="match status" value="1"/>
</dbReference>
<evidence type="ECO:0000256" key="1">
    <source>
        <dbReference type="ARBA" id="ARBA00004141"/>
    </source>
</evidence>
<evidence type="ECO:0000313" key="5">
    <source>
        <dbReference type="Proteomes" id="UP000673691"/>
    </source>
</evidence>
<dbReference type="PANTHER" id="PTHR23524">
    <property type="entry name" value="TRANSPORTER, PUTATIVE (AFU_ORTHOLOGUE AFUA_8G04850)-RELATED"/>
    <property type="match status" value="1"/>
</dbReference>
<feature type="compositionally biased region" description="Low complexity" evidence="2">
    <location>
        <begin position="11"/>
        <end position="22"/>
    </location>
</feature>
<dbReference type="InterPro" id="IPR011701">
    <property type="entry name" value="MFS"/>
</dbReference>
<feature type="transmembrane region" description="Helical" evidence="3">
    <location>
        <begin position="67"/>
        <end position="90"/>
    </location>
</feature>
<organism evidence="4 5">
    <name type="scientific">Olpidium bornovanus</name>
    <dbReference type="NCBI Taxonomy" id="278681"/>
    <lineage>
        <taxon>Eukaryota</taxon>
        <taxon>Fungi</taxon>
        <taxon>Fungi incertae sedis</taxon>
        <taxon>Olpidiomycota</taxon>
        <taxon>Olpidiomycotina</taxon>
        <taxon>Olpidiomycetes</taxon>
        <taxon>Olpidiales</taxon>
        <taxon>Olpidiaceae</taxon>
        <taxon>Olpidium</taxon>
    </lineage>
</organism>
<evidence type="ECO:0000313" key="4">
    <source>
        <dbReference type="EMBL" id="KAG5462029.1"/>
    </source>
</evidence>
<accession>A0A8H7ZYZ0</accession>
<name>A0A8H7ZYZ0_9FUNG</name>